<accession>A0AAD7ADG4</accession>
<evidence type="ECO:0000313" key="1">
    <source>
        <dbReference type="EMBL" id="KAJ7355775.1"/>
    </source>
</evidence>
<organism evidence="1 2">
    <name type="scientific">Mycena albidolilacea</name>
    <dbReference type="NCBI Taxonomy" id="1033008"/>
    <lineage>
        <taxon>Eukaryota</taxon>
        <taxon>Fungi</taxon>
        <taxon>Dikarya</taxon>
        <taxon>Basidiomycota</taxon>
        <taxon>Agaricomycotina</taxon>
        <taxon>Agaricomycetes</taxon>
        <taxon>Agaricomycetidae</taxon>
        <taxon>Agaricales</taxon>
        <taxon>Marasmiineae</taxon>
        <taxon>Mycenaceae</taxon>
        <taxon>Mycena</taxon>
    </lineage>
</organism>
<evidence type="ECO:0000313" key="2">
    <source>
        <dbReference type="Proteomes" id="UP001218218"/>
    </source>
</evidence>
<dbReference type="Proteomes" id="UP001218218">
    <property type="component" value="Unassembled WGS sequence"/>
</dbReference>
<proteinExistence type="predicted"/>
<sequence>MALCYQLPLLEVPLRYVTPPSAPEPDYSELEVLPPPCARAPTTVSLRPKKYDSELPRQERDRRAIRRIEIQAEQDAEFWEEEEKKRVETETLIAQLEPMNYRRLLIAFALDEVRRLNQERRAMGDLGSLGPDIDSILKMLSEHQASDIEEDLAAMAPRYKVVSIPEMPGPSLYIAPARAPEPDYSELDALPALIPVEPASAFIIPADGPTEVERSIMIMEYKRREADRYAREAAYFAEQHRRTMQRIEIQEDQDAVFWEEERKKREGMEA</sequence>
<dbReference type="AlphaFoldDB" id="A0AAD7ADG4"/>
<dbReference type="EMBL" id="JARIHO010000009">
    <property type="protein sequence ID" value="KAJ7355775.1"/>
    <property type="molecule type" value="Genomic_DNA"/>
</dbReference>
<name>A0AAD7ADG4_9AGAR</name>
<comment type="caution">
    <text evidence="1">The sequence shown here is derived from an EMBL/GenBank/DDBJ whole genome shotgun (WGS) entry which is preliminary data.</text>
</comment>
<gene>
    <name evidence="1" type="ORF">DFH08DRAFT_803719</name>
</gene>
<protein>
    <submittedName>
        <fullName evidence="1">Uncharacterized protein</fullName>
    </submittedName>
</protein>
<keyword evidence="2" id="KW-1185">Reference proteome</keyword>
<reference evidence="1" key="1">
    <citation type="submission" date="2023-03" db="EMBL/GenBank/DDBJ databases">
        <title>Massive genome expansion in bonnet fungi (Mycena s.s.) driven by repeated elements and novel gene families across ecological guilds.</title>
        <authorList>
            <consortium name="Lawrence Berkeley National Laboratory"/>
            <person name="Harder C.B."/>
            <person name="Miyauchi S."/>
            <person name="Viragh M."/>
            <person name="Kuo A."/>
            <person name="Thoen E."/>
            <person name="Andreopoulos B."/>
            <person name="Lu D."/>
            <person name="Skrede I."/>
            <person name="Drula E."/>
            <person name="Henrissat B."/>
            <person name="Morin E."/>
            <person name="Kohler A."/>
            <person name="Barry K."/>
            <person name="LaButti K."/>
            <person name="Morin E."/>
            <person name="Salamov A."/>
            <person name="Lipzen A."/>
            <person name="Mereny Z."/>
            <person name="Hegedus B."/>
            <person name="Baldrian P."/>
            <person name="Stursova M."/>
            <person name="Weitz H."/>
            <person name="Taylor A."/>
            <person name="Grigoriev I.V."/>
            <person name="Nagy L.G."/>
            <person name="Martin F."/>
            <person name="Kauserud H."/>
        </authorList>
    </citation>
    <scope>NUCLEOTIDE SEQUENCE</scope>
    <source>
        <strain evidence="1">CBHHK002</strain>
    </source>
</reference>